<dbReference type="Gene3D" id="2.60.40.2880">
    <property type="entry name" value="MmpS1-5, C-terminal soluble domain"/>
    <property type="match status" value="1"/>
</dbReference>
<evidence type="ECO:0000256" key="7">
    <source>
        <dbReference type="SAM" id="Phobius"/>
    </source>
</evidence>
<comment type="caution">
    <text evidence="8">The sequence shown here is derived from an EMBL/GenBank/DDBJ whole genome shotgun (WGS) entry which is preliminary data.</text>
</comment>
<evidence type="ECO:0000256" key="1">
    <source>
        <dbReference type="ARBA" id="ARBA00004236"/>
    </source>
</evidence>
<dbReference type="Pfam" id="PF05423">
    <property type="entry name" value="Mycobact_memb"/>
    <property type="match status" value="1"/>
</dbReference>
<dbReference type="InterPro" id="IPR008693">
    <property type="entry name" value="MmpS"/>
</dbReference>
<protein>
    <recommendedName>
        <fullName evidence="10">MmpS family membrane protein</fullName>
    </recommendedName>
</protein>
<evidence type="ECO:0000313" key="8">
    <source>
        <dbReference type="EMBL" id="GIE11569.1"/>
    </source>
</evidence>
<dbReference type="EMBL" id="BOMM01000029">
    <property type="protein sequence ID" value="GIE11569.1"/>
    <property type="molecule type" value="Genomic_DNA"/>
</dbReference>
<organism evidence="8 9">
    <name type="scientific">Paractinoplanes ferrugineus</name>
    <dbReference type="NCBI Taxonomy" id="113564"/>
    <lineage>
        <taxon>Bacteria</taxon>
        <taxon>Bacillati</taxon>
        <taxon>Actinomycetota</taxon>
        <taxon>Actinomycetes</taxon>
        <taxon>Micromonosporales</taxon>
        <taxon>Micromonosporaceae</taxon>
        <taxon>Paractinoplanes</taxon>
    </lineage>
</organism>
<keyword evidence="6 7" id="KW-0472">Membrane</keyword>
<evidence type="ECO:0000256" key="3">
    <source>
        <dbReference type="ARBA" id="ARBA00022475"/>
    </source>
</evidence>
<dbReference type="Proteomes" id="UP000598174">
    <property type="component" value="Unassembled WGS sequence"/>
</dbReference>
<evidence type="ECO:0000313" key="9">
    <source>
        <dbReference type="Proteomes" id="UP000598174"/>
    </source>
</evidence>
<evidence type="ECO:0000256" key="5">
    <source>
        <dbReference type="ARBA" id="ARBA00022989"/>
    </source>
</evidence>
<evidence type="ECO:0000256" key="2">
    <source>
        <dbReference type="ARBA" id="ARBA00007531"/>
    </source>
</evidence>
<sequence>MLYAAPMPDLGGAEPSLIAPRPRRARRAVYLAAGLALFASAGVVAAIAVGRNKADDNRGIRFEAETRSGKAPLINWYVGSDERHQVAEAKTPWSISLPATDDQAEMSKTLLVMTTDDDEAICRIIVAGEVTVERTSKKVAACMENMPKS</sequence>
<dbReference type="InterPro" id="IPR038468">
    <property type="entry name" value="MmpS_C"/>
</dbReference>
<accession>A0A919MEE0</accession>
<keyword evidence="5 7" id="KW-1133">Transmembrane helix</keyword>
<comment type="subcellular location">
    <subcellularLocation>
        <location evidence="1">Cell membrane</location>
    </subcellularLocation>
</comment>
<evidence type="ECO:0000256" key="6">
    <source>
        <dbReference type="ARBA" id="ARBA00023136"/>
    </source>
</evidence>
<evidence type="ECO:0000256" key="4">
    <source>
        <dbReference type="ARBA" id="ARBA00022692"/>
    </source>
</evidence>
<dbReference type="AlphaFoldDB" id="A0A919MEE0"/>
<evidence type="ECO:0008006" key="10">
    <source>
        <dbReference type="Google" id="ProtNLM"/>
    </source>
</evidence>
<gene>
    <name evidence="8" type="ORF">Afe05nite_34090</name>
</gene>
<proteinExistence type="inferred from homology"/>
<feature type="transmembrane region" description="Helical" evidence="7">
    <location>
        <begin position="28"/>
        <end position="49"/>
    </location>
</feature>
<comment type="similarity">
    <text evidence="2">Belongs to the MmpS family.</text>
</comment>
<keyword evidence="4 7" id="KW-0812">Transmembrane</keyword>
<dbReference type="GO" id="GO:0005886">
    <property type="term" value="C:plasma membrane"/>
    <property type="evidence" value="ECO:0007669"/>
    <property type="project" value="UniProtKB-SubCell"/>
</dbReference>
<keyword evidence="9" id="KW-1185">Reference proteome</keyword>
<reference evidence="8" key="1">
    <citation type="submission" date="2021-01" db="EMBL/GenBank/DDBJ databases">
        <title>Whole genome shotgun sequence of Actinoplanes ferrugineus NBRC 15555.</title>
        <authorList>
            <person name="Komaki H."/>
            <person name="Tamura T."/>
        </authorList>
    </citation>
    <scope>NUCLEOTIDE SEQUENCE</scope>
    <source>
        <strain evidence="8">NBRC 15555</strain>
    </source>
</reference>
<keyword evidence="3" id="KW-1003">Cell membrane</keyword>
<name>A0A919MEE0_9ACTN</name>